<evidence type="ECO:0000256" key="1">
    <source>
        <dbReference type="SAM" id="SignalP"/>
    </source>
</evidence>
<dbReference type="InterPro" id="IPR045564">
    <property type="entry name" value="DUF5910"/>
</dbReference>
<protein>
    <submittedName>
        <fullName evidence="2">Uncharacterized protein</fullName>
    </submittedName>
</protein>
<feature type="signal peptide" evidence="1">
    <location>
        <begin position="1"/>
        <end position="20"/>
    </location>
</feature>
<name>A0AAN9UVM1_9PEZI</name>
<feature type="chain" id="PRO_5042914955" evidence="1">
    <location>
        <begin position="21"/>
        <end position="208"/>
    </location>
</feature>
<reference evidence="2 3" key="1">
    <citation type="submission" date="2024-02" db="EMBL/GenBank/DDBJ databases">
        <title>De novo assembly and annotation of 12 fungi associated with fruit tree decline syndrome in Ontario, Canada.</title>
        <authorList>
            <person name="Sulman M."/>
            <person name="Ellouze W."/>
            <person name="Ilyukhin E."/>
        </authorList>
    </citation>
    <scope>NUCLEOTIDE SEQUENCE [LARGE SCALE GENOMIC DNA]</scope>
    <source>
        <strain evidence="2 3">M11/M66-122</strain>
    </source>
</reference>
<proteinExistence type="predicted"/>
<keyword evidence="1" id="KW-0732">Signal</keyword>
<comment type="caution">
    <text evidence="2">The sequence shown here is derived from an EMBL/GenBank/DDBJ whole genome shotgun (WGS) entry which is preliminary data.</text>
</comment>
<dbReference type="Proteomes" id="UP001320420">
    <property type="component" value="Unassembled WGS sequence"/>
</dbReference>
<gene>
    <name evidence="2" type="ORF">SLS62_001526</name>
</gene>
<dbReference type="AlphaFoldDB" id="A0AAN9UVM1"/>
<evidence type="ECO:0000313" key="2">
    <source>
        <dbReference type="EMBL" id="KAK7756300.1"/>
    </source>
</evidence>
<sequence length="208" mass="22792">MLFTSISKAFALVLASQASALPSSSPSTSARALSKRDETIIGYRRVSPAQGQDYNDNGNKLTDDGASANGQQIGAGVYTAMGPDTYLLDDGEPDWYCVLTAEEDAFQRLGKAWVPPSLWFKSEDELSAHITDLNSDWNPAKTLRMASISGQDEDDYQMVIPPALVPDSALNIQVFCYDTKDAMNDEWDTGDDIDYDSEWNNVKGDPDD</sequence>
<accession>A0AAN9UVM1</accession>
<dbReference type="Pfam" id="PF19287">
    <property type="entry name" value="DUF5910"/>
    <property type="match status" value="1"/>
</dbReference>
<evidence type="ECO:0000313" key="3">
    <source>
        <dbReference type="Proteomes" id="UP001320420"/>
    </source>
</evidence>
<keyword evidence="3" id="KW-1185">Reference proteome</keyword>
<dbReference type="EMBL" id="JAKJXP020000007">
    <property type="protein sequence ID" value="KAK7756300.1"/>
    <property type="molecule type" value="Genomic_DNA"/>
</dbReference>
<organism evidence="2 3">
    <name type="scientific">Diatrype stigma</name>
    <dbReference type="NCBI Taxonomy" id="117547"/>
    <lineage>
        <taxon>Eukaryota</taxon>
        <taxon>Fungi</taxon>
        <taxon>Dikarya</taxon>
        <taxon>Ascomycota</taxon>
        <taxon>Pezizomycotina</taxon>
        <taxon>Sordariomycetes</taxon>
        <taxon>Xylariomycetidae</taxon>
        <taxon>Xylariales</taxon>
        <taxon>Diatrypaceae</taxon>
        <taxon>Diatrype</taxon>
    </lineage>
</organism>